<reference evidence="2" key="1">
    <citation type="journal article" date="2020" name="Fungal Divers.">
        <title>Resolving the Mortierellaceae phylogeny through synthesis of multi-gene phylogenetics and phylogenomics.</title>
        <authorList>
            <person name="Vandepol N."/>
            <person name="Liber J."/>
            <person name="Desiro A."/>
            <person name="Na H."/>
            <person name="Kennedy M."/>
            <person name="Barry K."/>
            <person name="Grigoriev I.V."/>
            <person name="Miller A.N."/>
            <person name="O'Donnell K."/>
            <person name="Stajich J.E."/>
            <person name="Bonito G."/>
        </authorList>
    </citation>
    <scope>NUCLEOTIDE SEQUENCE</scope>
    <source>
        <strain evidence="2">NRRL 6426</strain>
    </source>
</reference>
<name>A0A9P5RNC0_9FUNG</name>
<sequence>MYCFHAAKLLSTILKRGRTHVQTELGNKVARRATIRPRATIKEPWHALIEAGLQLEAKLRQAQESSFDRAHYLDFKDAFVALSGIWNTYSSTANALFGEESTKSAKALCYYTALDKKDEKLSELMDNLLKGQTLSDMFDETYRLQHVFPTHRRILDVARIVIRNIIRPLHGATNPSSEGDCVAVWSSIFQEGLPLDSRLSILLGEQGCTASTLSKSKLAEVFDTGTQPRKCDGILRVGPIEVGNFEVKRAGASRQESACQLRKNIKINKSILLELEKYGLECPLLLCIHGMSAVVFRIRKWQDIWVAGKASSTIVLPSNLHELRMFLHDPIHQVDKLLAHYHDYAEEAHKAHQQYQYRQKGEDADDAVASDPKGVTKTLEWEQVVIHSPTKPVKQAVVHSPIKSGKQQPSLLERMKRARKSEQRESEVSDEE</sequence>
<gene>
    <name evidence="2" type="ORF">BG015_003097</name>
</gene>
<dbReference type="OrthoDB" id="2436906at2759"/>
<feature type="compositionally biased region" description="Basic and acidic residues" evidence="1">
    <location>
        <begin position="420"/>
        <end position="432"/>
    </location>
</feature>
<dbReference type="EMBL" id="JAAAUQ010001656">
    <property type="protein sequence ID" value="KAF9136535.1"/>
    <property type="molecule type" value="Genomic_DNA"/>
</dbReference>
<evidence type="ECO:0000313" key="2">
    <source>
        <dbReference type="EMBL" id="KAF9136535.1"/>
    </source>
</evidence>
<evidence type="ECO:0000313" key="3">
    <source>
        <dbReference type="Proteomes" id="UP000748756"/>
    </source>
</evidence>
<proteinExistence type="predicted"/>
<organism evidence="2 3">
    <name type="scientific">Linnemannia schmuckeri</name>
    <dbReference type="NCBI Taxonomy" id="64567"/>
    <lineage>
        <taxon>Eukaryota</taxon>
        <taxon>Fungi</taxon>
        <taxon>Fungi incertae sedis</taxon>
        <taxon>Mucoromycota</taxon>
        <taxon>Mortierellomycotina</taxon>
        <taxon>Mortierellomycetes</taxon>
        <taxon>Mortierellales</taxon>
        <taxon>Mortierellaceae</taxon>
        <taxon>Linnemannia</taxon>
    </lineage>
</organism>
<evidence type="ECO:0000256" key="1">
    <source>
        <dbReference type="SAM" id="MobiDB-lite"/>
    </source>
</evidence>
<dbReference type="AlphaFoldDB" id="A0A9P5RNC0"/>
<keyword evidence="3" id="KW-1185">Reference proteome</keyword>
<feature type="region of interest" description="Disordered" evidence="1">
    <location>
        <begin position="392"/>
        <end position="432"/>
    </location>
</feature>
<comment type="caution">
    <text evidence="2">The sequence shown here is derived from an EMBL/GenBank/DDBJ whole genome shotgun (WGS) entry which is preliminary data.</text>
</comment>
<protein>
    <submittedName>
        <fullName evidence="2">Uncharacterized protein</fullName>
    </submittedName>
</protein>
<accession>A0A9P5RNC0</accession>
<dbReference type="Proteomes" id="UP000748756">
    <property type="component" value="Unassembled WGS sequence"/>
</dbReference>